<organism evidence="2 3">
    <name type="scientific">Paraglaciecola algarum</name>
    <dbReference type="NCBI Taxonomy" id="3050085"/>
    <lineage>
        <taxon>Bacteria</taxon>
        <taxon>Pseudomonadati</taxon>
        <taxon>Pseudomonadota</taxon>
        <taxon>Gammaproteobacteria</taxon>
        <taxon>Alteromonadales</taxon>
        <taxon>Alteromonadaceae</taxon>
        <taxon>Paraglaciecola</taxon>
    </lineage>
</organism>
<proteinExistence type="predicted"/>
<reference evidence="2 3" key="1">
    <citation type="submission" date="2022-01" db="EMBL/GenBank/DDBJ databases">
        <title>Paraglaciecola sp. G1-23.</title>
        <authorList>
            <person name="Jin M.S."/>
            <person name="Han D.M."/>
            <person name="Kim H.M."/>
            <person name="Jeon C.O."/>
        </authorList>
    </citation>
    <scope>NUCLEOTIDE SEQUENCE [LARGE SCALE GENOMIC DNA]</scope>
    <source>
        <strain evidence="2 3">G1-23</strain>
    </source>
</reference>
<evidence type="ECO:0000313" key="3">
    <source>
        <dbReference type="Proteomes" id="UP001521137"/>
    </source>
</evidence>
<feature type="coiled-coil region" evidence="1">
    <location>
        <begin position="741"/>
        <end position="768"/>
    </location>
</feature>
<sequence length="936" mass="108007">MIFKHLFRSKHQSPNPQVRIQAIENLNQQDPEQKSILHELAFNDSDVNVSLAALQKLDSFVLWYKMAEIAKNDRVQKRSQQIVEDTLLTEQGGQLDIAEKRKFVLECRDNRLIEKLLMQNWVQQDTELAMQQLQKLVKPQLQEKLLIETTNLSLQLAILSELQDGPQQRKLLNKLIRKSSADSLKKEAQKRLDAWLLAESRPLEIDKKVKMILSRLLVLKDSQDLPLIKAQQQELVAEYQLVSEEFSCLTELKRSEINQKFTDITKKVNHVIEQLEPKWQAKLAELELQKNINDLVHEIKQTLSKVSEQLKLRMNEINHDEANTFNMQISEHCQKLQTLTKQIPLNNTSQHKKLEGLHQELLASRSTLENLPEFQNALKVAHGLIEKFSALPLPSDHSQIEAAQDFSNELKQQWWDAIGGYKEFIPADVSKVWSKRNNQWQAAIKQLKSQVDADLTRVRNKIRAVDSLVNQGKFKAAMGLYQKVQLWYSALPEKQQAKLEKSFVSVKEQIENLQDWQEYIAAPRKPALLKEVESLLVEPLAVDDQAKQIKSLRAQWNSLGKLETEADEALNIAFDQAVEKAFEPCRIHYEQQQKERAQNLLEKQSVLASLSELNQSTVDQTQIAKSLRALQQKWRNIGEVDYKLRAELYEQYQALVTPLKDKVNQFYLDNQEQKQKLVDKALKLQELESIEEAIEQVKKLQEQWKTIAHAGRKAETTLWPAFREANDQIFAKRNAASQLQKDQVNQQVSQVKAKLSEMEKALSQAKDTAEIQSALQDKLEVNQLSASLPLSEQKTVERRLQQLVEQQQSKLTDLKAAEKVQHFKDIFSILGDWQQDSDLTEKLDVLPKAWQACFVNTNTSVDRQELVLKMEILAEVESPKGEMAKRKGVQMQLMADKLQTGQALNLNTLFKEWISAGKLDDQSQLHLPRLRRVFLS</sequence>
<comment type="caution">
    <text evidence="2">The sequence shown here is derived from an EMBL/GenBank/DDBJ whole genome shotgun (WGS) entry which is preliminary data.</text>
</comment>
<keyword evidence="1" id="KW-0175">Coiled coil</keyword>
<dbReference type="EMBL" id="JAKGAS010000001">
    <property type="protein sequence ID" value="MCF2946672.1"/>
    <property type="molecule type" value="Genomic_DNA"/>
</dbReference>
<dbReference type="RefSeq" id="WP_235310198.1">
    <property type="nucleotide sequence ID" value="NZ_JAKGAS010000001.1"/>
</dbReference>
<evidence type="ECO:0000256" key="1">
    <source>
        <dbReference type="SAM" id="Coils"/>
    </source>
</evidence>
<dbReference type="Pfam" id="PF03993">
    <property type="entry name" value="DUF349"/>
    <property type="match status" value="2"/>
</dbReference>
<gene>
    <name evidence="2" type="ORF">L0668_01005</name>
</gene>
<name>A0ABS9D3R9_9ALTE</name>
<accession>A0ABS9D3R9</accession>
<dbReference type="InterPro" id="IPR007139">
    <property type="entry name" value="DUF349"/>
</dbReference>
<keyword evidence="3" id="KW-1185">Reference proteome</keyword>
<protein>
    <submittedName>
        <fullName evidence="2">DUF349 domain-containing protein</fullName>
    </submittedName>
</protein>
<feature type="coiled-coil region" evidence="1">
    <location>
        <begin position="670"/>
        <end position="703"/>
    </location>
</feature>
<dbReference type="Proteomes" id="UP001521137">
    <property type="component" value="Unassembled WGS sequence"/>
</dbReference>
<evidence type="ECO:0000313" key="2">
    <source>
        <dbReference type="EMBL" id="MCF2946672.1"/>
    </source>
</evidence>